<accession>A0AAU8CHL9</accession>
<proteinExistence type="predicted"/>
<name>A0AAU8CHL9_9PEZI</name>
<dbReference type="EMBL" id="OR777943">
    <property type="protein sequence ID" value="XCG46246.1"/>
    <property type="molecule type" value="Genomic_DNA"/>
</dbReference>
<evidence type="ECO:0000256" key="1">
    <source>
        <dbReference type="SAM" id="MobiDB-lite"/>
    </source>
</evidence>
<organism evidence="2">
    <name type="scientific">Gnomonia sp</name>
    <dbReference type="NCBI Taxonomy" id="2011790"/>
    <lineage>
        <taxon>Eukaryota</taxon>
        <taxon>Fungi</taxon>
        <taxon>Dikarya</taxon>
        <taxon>Ascomycota</taxon>
        <taxon>Pezizomycotina</taxon>
        <taxon>Sordariomycetes</taxon>
        <taxon>Sordariomycetidae</taxon>
        <taxon>Diaporthales</taxon>
        <taxon>Gnomoniaceae</taxon>
        <taxon>Gnomonia</taxon>
    </lineage>
</organism>
<feature type="region of interest" description="Disordered" evidence="1">
    <location>
        <begin position="247"/>
        <end position="606"/>
    </location>
</feature>
<feature type="region of interest" description="Disordered" evidence="1">
    <location>
        <begin position="1"/>
        <end position="41"/>
    </location>
</feature>
<feature type="compositionally biased region" description="Basic and acidic residues" evidence="1">
    <location>
        <begin position="270"/>
        <end position="287"/>
    </location>
</feature>
<evidence type="ECO:0000313" key="2">
    <source>
        <dbReference type="EMBL" id="XCG46246.1"/>
    </source>
</evidence>
<feature type="region of interest" description="Disordered" evidence="1">
    <location>
        <begin position="119"/>
        <end position="146"/>
    </location>
</feature>
<feature type="compositionally biased region" description="Low complexity" evidence="1">
    <location>
        <begin position="517"/>
        <end position="530"/>
    </location>
</feature>
<feature type="compositionally biased region" description="Polar residues" evidence="1">
    <location>
        <begin position="473"/>
        <end position="487"/>
    </location>
</feature>
<feature type="compositionally biased region" description="Polar residues" evidence="1">
    <location>
        <begin position="373"/>
        <end position="393"/>
    </location>
</feature>
<feature type="compositionally biased region" description="Polar residues" evidence="1">
    <location>
        <begin position="405"/>
        <end position="420"/>
    </location>
</feature>
<feature type="compositionally biased region" description="Acidic residues" evidence="1">
    <location>
        <begin position="588"/>
        <end position="606"/>
    </location>
</feature>
<protein>
    <submittedName>
        <fullName evidence="2">Uncharacterized protein</fullName>
    </submittedName>
</protein>
<dbReference type="AlphaFoldDB" id="A0AAU8CHL9"/>
<sequence length="606" mass="65325">MPPPNVVTPIRADGPTQDKPDDAPGPDTSQSDTEDEDDSSEIRQILEGQKAGEFDFDRDFGNIKDEDQFERLLWEYERMNDKPNGGTDFPRGTKPQMKYARRIGEAMCNMTLATDTKCKDRKSANKSNADGPDSEQASGNGHEPAEKDSVAVTFLKSLKPGEIELISWKVMIFARDAQEGRLSRATFGVPKTEIAKFDSWTSRISASVECLKESKIVARQIIRDGDQRIKDFVANPKAETKKVMRNRVYNTKRRDKKDAADQAKLLAPARSHDKSTPEALDSDRTEDSGNQQNDAGSNSTSTEKRKQPSTLRQAHVARQGNAQPAISNLVKESPAPLGGGKKPTGLSAPGLEKTSSQGGPPGPGDMTLVDVAQPNSLGRNGPATSTTTPNGPSTCKDGSLVPIRVSSTATSGPTSHNAGNNHKGAWRSSIGSIDQQAITKFHSRAQQQPNPDVSNVPESVGKEFSPPALPTRPLSNDNQGPGQSSRAPTAGLSAVAGPPSSATQSLPPAARKRLPDSRPSPVGGSSSLSGTFASLGTPSLEKKRQRLSPQGEEDPRLSTRSTTAERANKRQKRDSTGDGTHADPYYLEPEEDDDDDYDYEEDDDED</sequence>
<feature type="compositionally biased region" description="Polar residues" evidence="1">
    <location>
        <begin position="429"/>
        <end position="457"/>
    </location>
</feature>
<reference evidence="2" key="1">
    <citation type="journal article" date="2024" name="J. Am. Chem. Soc.">
        <title>Biosynthesis of Cytosporones in Leotiomycetous Filamentous Fungi.</title>
        <authorList>
            <person name="Li L."/>
            <person name="Zhong W."/>
            <person name="Liu H."/>
            <person name="Espinosa-Artiles P."/>
            <person name="Xu Y.M."/>
            <person name="Wang C."/>
            <person name="Verdugo Robles J.M."/>
            <person name="Paz T.A."/>
            <person name="Cascaes Inacio M."/>
            <person name="Chen F."/>
            <person name="Xu Y."/>
            <person name="Gunatilaka A.A.L."/>
            <person name="Molnar I."/>
        </authorList>
    </citation>
    <scope>NUCLEOTIDE SEQUENCE</scope>
    <source>
        <strain evidence="2">CS-52-56</strain>
    </source>
</reference>
<feature type="compositionally biased region" description="Polar residues" evidence="1">
    <location>
        <begin position="288"/>
        <end position="301"/>
    </location>
</feature>